<dbReference type="EC" id="2.1.1.-" evidence="3"/>
<proteinExistence type="inferred from homology"/>
<dbReference type="GO" id="GO:0008170">
    <property type="term" value="F:N-methyltransferase activity"/>
    <property type="evidence" value="ECO:0007669"/>
    <property type="project" value="InterPro"/>
</dbReference>
<feature type="domain" description="DNA methylase N-4/N-6" evidence="5">
    <location>
        <begin position="113"/>
        <end position="312"/>
    </location>
</feature>
<dbReference type="InterPro" id="IPR001091">
    <property type="entry name" value="RM_Methyltransferase"/>
</dbReference>
<dbReference type="Pfam" id="PF01555">
    <property type="entry name" value="N6_N4_Mtase"/>
    <property type="match status" value="1"/>
</dbReference>
<protein>
    <recommendedName>
        <fullName evidence="3">Methyltransferase</fullName>
        <ecNumber evidence="3">2.1.1.-</ecNumber>
    </recommendedName>
</protein>
<dbReference type="AlphaFoldDB" id="A0A7V8SV92"/>
<comment type="caution">
    <text evidence="6">The sequence shown here is derived from an EMBL/GenBank/DDBJ whole genome shotgun (WGS) entry which is preliminary data.</text>
</comment>
<evidence type="ECO:0000256" key="1">
    <source>
        <dbReference type="ARBA" id="ARBA00022603"/>
    </source>
</evidence>
<dbReference type="EMBL" id="JACDQQ010000131">
    <property type="protein sequence ID" value="MBA0083609.1"/>
    <property type="molecule type" value="Genomic_DNA"/>
</dbReference>
<evidence type="ECO:0000313" key="7">
    <source>
        <dbReference type="Proteomes" id="UP000567293"/>
    </source>
</evidence>
<dbReference type="SUPFAM" id="SSF53335">
    <property type="entry name" value="S-adenosyl-L-methionine-dependent methyltransferases"/>
    <property type="match status" value="1"/>
</dbReference>
<dbReference type="Gene3D" id="3.40.50.150">
    <property type="entry name" value="Vaccinia Virus protein VP39"/>
    <property type="match status" value="1"/>
</dbReference>
<evidence type="ECO:0000259" key="5">
    <source>
        <dbReference type="Pfam" id="PF01555"/>
    </source>
</evidence>
<feature type="region of interest" description="Disordered" evidence="4">
    <location>
        <begin position="325"/>
        <end position="347"/>
    </location>
</feature>
<dbReference type="PRINTS" id="PR00508">
    <property type="entry name" value="S21N4MTFRASE"/>
</dbReference>
<organism evidence="6 7">
    <name type="scientific">Candidatus Acidiferrum panamense</name>
    <dbReference type="NCBI Taxonomy" id="2741543"/>
    <lineage>
        <taxon>Bacteria</taxon>
        <taxon>Pseudomonadati</taxon>
        <taxon>Acidobacteriota</taxon>
        <taxon>Terriglobia</taxon>
        <taxon>Candidatus Acidiferrales</taxon>
        <taxon>Candidatus Acidiferrum</taxon>
    </lineage>
</organism>
<dbReference type="Proteomes" id="UP000567293">
    <property type="component" value="Unassembled WGS sequence"/>
</dbReference>
<dbReference type="GO" id="GO:0032259">
    <property type="term" value="P:methylation"/>
    <property type="evidence" value="ECO:0007669"/>
    <property type="project" value="UniProtKB-KW"/>
</dbReference>
<evidence type="ECO:0000256" key="2">
    <source>
        <dbReference type="ARBA" id="ARBA00022679"/>
    </source>
</evidence>
<evidence type="ECO:0000256" key="4">
    <source>
        <dbReference type="SAM" id="MobiDB-lite"/>
    </source>
</evidence>
<keyword evidence="2" id="KW-0808">Transferase</keyword>
<dbReference type="InterPro" id="IPR029063">
    <property type="entry name" value="SAM-dependent_MTases_sf"/>
</dbReference>
<accession>A0A7V8SV92</accession>
<feature type="non-terminal residue" evidence="6">
    <location>
        <position position="1"/>
    </location>
</feature>
<gene>
    <name evidence="6" type="ORF">HRJ53_01295</name>
</gene>
<comment type="similarity">
    <text evidence="3">Belongs to the N(4)/N(6)-methyltransferase family.</text>
</comment>
<dbReference type="InterPro" id="IPR002941">
    <property type="entry name" value="DNA_methylase_N4/N6"/>
</dbReference>
<dbReference type="GO" id="GO:0003677">
    <property type="term" value="F:DNA binding"/>
    <property type="evidence" value="ECO:0007669"/>
    <property type="project" value="InterPro"/>
</dbReference>
<reference evidence="6" key="1">
    <citation type="submission" date="2020-06" db="EMBL/GenBank/DDBJ databases">
        <title>Legume-microbial interactions unlock mineral nutrients during tropical forest succession.</title>
        <authorList>
            <person name="Epihov D.Z."/>
        </authorList>
    </citation>
    <scope>NUCLEOTIDE SEQUENCE [LARGE SCALE GENOMIC DNA]</scope>
    <source>
        <strain evidence="6">Pan2503</strain>
    </source>
</reference>
<sequence length="347" mass="38073">GWSAEEKQAYRLADNELAARGSWDPDLLGRELRDLKFNGFDLDLIGFEPDRLEEILAGLGSSGLTDPDSVPEVPDQPVTGSGDVWLLGEHRVGCGDSTNAANVEPVLAGSQPHLMVSDPPYGVGYDPSWRARYGVGSGKLAQGKVLNDDRADWRPAYALFTGDVAYVWHGALHGDVVGGDLTACGFELRAQIVWAKPHFTLSRGHYHWRHETCWYAVREGKTGHWQGDRKQTTVWEIANNNPFGNRQREASWGHATQKPVECMRRPIVNNSRPGELVYDPFLGSGTSLIAAEMTGRICCGLEISPAYVDVIVRRWQAFTGRSAIHQASGQSFDERGQDPDASGSTDG</sequence>
<evidence type="ECO:0000313" key="6">
    <source>
        <dbReference type="EMBL" id="MBA0083609.1"/>
    </source>
</evidence>
<keyword evidence="7" id="KW-1185">Reference proteome</keyword>
<name>A0A7V8SV92_9BACT</name>
<evidence type="ECO:0000256" key="3">
    <source>
        <dbReference type="RuleBase" id="RU362026"/>
    </source>
</evidence>
<keyword evidence="1" id="KW-0489">Methyltransferase</keyword>